<protein>
    <submittedName>
        <fullName evidence="3">Nucleotide-binding universal stress protein, UspA family</fullName>
    </submittedName>
</protein>
<dbReference type="Proteomes" id="UP000219621">
    <property type="component" value="Unassembled WGS sequence"/>
</dbReference>
<sequence>MYFKNILVALDGSDHAMKALELAAQLEDKFDSSLHILSVYRHYGHFESSHSLVRPREGMLPPDDALKQIAREIVEMGCSRAKELGATGIKGVVKRGKPSRVILDYVKEHPVDCIIMGKRGIGDGGGGLLGSVSNRVATLAPCTCITVK</sequence>
<dbReference type="RefSeq" id="WP_097281455.1">
    <property type="nucleotide sequence ID" value="NZ_OCNJ01000015.1"/>
</dbReference>
<dbReference type="EMBL" id="OCNJ01000015">
    <property type="protein sequence ID" value="SOE00989.1"/>
    <property type="molecule type" value="Genomic_DNA"/>
</dbReference>
<keyword evidence="4" id="KW-1185">Reference proteome</keyword>
<feature type="domain" description="UspA" evidence="2">
    <location>
        <begin position="3"/>
        <end position="148"/>
    </location>
</feature>
<dbReference type="AlphaFoldDB" id="A0A286H0W5"/>
<evidence type="ECO:0000313" key="3">
    <source>
        <dbReference type="EMBL" id="SOE00989.1"/>
    </source>
</evidence>
<dbReference type="OrthoDB" id="5564966at2"/>
<dbReference type="PRINTS" id="PR01438">
    <property type="entry name" value="UNVRSLSTRESS"/>
</dbReference>
<dbReference type="PANTHER" id="PTHR46268">
    <property type="entry name" value="STRESS RESPONSE PROTEIN NHAX"/>
    <property type="match status" value="1"/>
</dbReference>
<dbReference type="CDD" id="cd00293">
    <property type="entry name" value="USP-like"/>
    <property type="match status" value="1"/>
</dbReference>
<dbReference type="InterPro" id="IPR014729">
    <property type="entry name" value="Rossmann-like_a/b/a_fold"/>
</dbReference>
<proteinExistence type="inferred from homology"/>
<dbReference type="Gene3D" id="3.40.50.620">
    <property type="entry name" value="HUPs"/>
    <property type="match status" value="1"/>
</dbReference>
<name>A0A286H0W5_9PROT</name>
<dbReference type="PANTHER" id="PTHR46268:SF6">
    <property type="entry name" value="UNIVERSAL STRESS PROTEIN UP12"/>
    <property type="match status" value="1"/>
</dbReference>
<reference evidence="4" key="1">
    <citation type="submission" date="2017-09" db="EMBL/GenBank/DDBJ databases">
        <authorList>
            <person name="Varghese N."/>
            <person name="Submissions S."/>
        </authorList>
    </citation>
    <scope>NUCLEOTIDE SEQUENCE [LARGE SCALE GENOMIC DNA]</scope>
    <source>
        <strain evidence="4">USBA 140</strain>
    </source>
</reference>
<gene>
    <name evidence="3" type="ORF">SAMN05421508_11544</name>
</gene>
<comment type="similarity">
    <text evidence="1">Belongs to the universal stress protein A family.</text>
</comment>
<evidence type="ECO:0000256" key="1">
    <source>
        <dbReference type="ARBA" id="ARBA00008791"/>
    </source>
</evidence>
<accession>A0A286H0W5</accession>
<dbReference type="SUPFAM" id="SSF52402">
    <property type="entry name" value="Adenine nucleotide alpha hydrolases-like"/>
    <property type="match status" value="1"/>
</dbReference>
<dbReference type="Pfam" id="PF00582">
    <property type="entry name" value="Usp"/>
    <property type="match status" value="1"/>
</dbReference>
<evidence type="ECO:0000313" key="4">
    <source>
        <dbReference type="Proteomes" id="UP000219621"/>
    </source>
</evidence>
<organism evidence="3 4">
    <name type="scientific">Caenispirillum bisanense</name>
    <dbReference type="NCBI Taxonomy" id="414052"/>
    <lineage>
        <taxon>Bacteria</taxon>
        <taxon>Pseudomonadati</taxon>
        <taxon>Pseudomonadota</taxon>
        <taxon>Alphaproteobacteria</taxon>
        <taxon>Rhodospirillales</taxon>
        <taxon>Novispirillaceae</taxon>
        <taxon>Caenispirillum</taxon>
    </lineage>
</organism>
<dbReference type="InterPro" id="IPR006015">
    <property type="entry name" value="Universal_stress_UspA"/>
</dbReference>
<dbReference type="InterPro" id="IPR006016">
    <property type="entry name" value="UspA"/>
</dbReference>
<evidence type="ECO:0000259" key="2">
    <source>
        <dbReference type="Pfam" id="PF00582"/>
    </source>
</evidence>